<proteinExistence type="predicted"/>
<dbReference type="EMBL" id="VSRR010041739">
    <property type="protein sequence ID" value="MPC75726.1"/>
    <property type="molecule type" value="Genomic_DNA"/>
</dbReference>
<organism evidence="1 2">
    <name type="scientific">Portunus trituberculatus</name>
    <name type="common">Swimming crab</name>
    <name type="synonym">Neptunus trituberculatus</name>
    <dbReference type="NCBI Taxonomy" id="210409"/>
    <lineage>
        <taxon>Eukaryota</taxon>
        <taxon>Metazoa</taxon>
        <taxon>Ecdysozoa</taxon>
        <taxon>Arthropoda</taxon>
        <taxon>Crustacea</taxon>
        <taxon>Multicrustacea</taxon>
        <taxon>Malacostraca</taxon>
        <taxon>Eumalacostraca</taxon>
        <taxon>Eucarida</taxon>
        <taxon>Decapoda</taxon>
        <taxon>Pleocyemata</taxon>
        <taxon>Brachyura</taxon>
        <taxon>Eubrachyura</taxon>
        <taxon>Portunoidea</taxon>
        <taxon>Portunidae</taxon>
        <taxon>Portuninae</taxon>
        <taxon>Portunus</taxon>
    </lineage>
</organism>
<dbReference type="Proteomes" id="UP000324222">
    <property type="component" value="Unassembled WGS sequence"/>
</dbReference>
<reference evidence="1 2" key="1">
    <citation type="submission" date="2019-05" db="EMBL/GenBank/DDBJ databases">
        <title>Another draft genome of Portunus trituberculatus and its Hox gene families provides insights of decapod evolution.</title>
        <authorList>
            <person name="Jeong J.-H."/>
            <person name="Song I."/>
            <person name="Kim S."/>
            <person name="Choi T."/>
            <person name="Kim D."/>
            <person name="Ryu S."/>
            <person name="Kim W."/>
        </authorList>
    </citation>
    <scope>NUCLEOTIDE SEQUENCE [LARGE SCALE GENOMIC DNA]</scope>
    <source>
        <tissue evidence="1">Muscle</tissue>
    </source>
</reference>
<keyword evidence="2" id="KW-1185">Reference proteome</keyword>
<name>A0A5B7I1A1_PORTR</name>
<protein>
    <submittedName>
        <fullName evidence="1">Uncharacterized protein</fullName>
    </submittedName>
</protein>
<gene>
    <name evidence="1" type="ORF">E2C01_070120</name>
</gene>
<evidence type="ECO:0000313" key="2">
    <source>
        <dbReference type="Proteomes" id="UP000324222"/>
    </source>
</evidence>
<evidence type="ECO:0000313" key="1">
    <source>
        <dbReference type="EMBL" id="MPC75726.1"/>
    </source>
</evidence>
<sequence>MCHNRIAVGRCHNLVSVYGRPLNIIAIKKSSQRFVQHKPRCGRAVLPRCQIGLTIEVIYLLIYS</sequence>
<comment type="caution">
    <text evidence="1">The sequence shown here is derived from an EMBL/GenBank/DDBJ whole genome shotgun (WGS) entry which is preliminary data.</text>
</comment>
<accession>A0A5B7I1A1</accession>
<dbReference type="AlphaFoldDB" id="A0A5B7I1A1"/>